<reference evidence="6" key="1">
    <citation type="submission" date="2010-08" db="EMBL/GenBank/DDBJ databases">
        <authorList>
            <consortium name="Caenorhabditis japonica Sequencing Consortium"/>
            <person name="Wilson R.K."/>
        </authorList>
    </citation>
    <scope>NUCLEOTIDE SEQUENCE [LARGE SCALE GENOMIC DNA]</scope>
    <source>
        <strain evidence="6">DF5081</strain>
    </source>
</reference>
<dbReference type="InterPro" id="IPR045322">
    <property type="entry name" value="HECTD1/TRIP12-like"/>
</dbReference>
<reference evidence="5" key="2">
    <citation type="submission" date="2022-06" db="UniProtKB">
        <authorList>
            <consortium name="EnsemblMetazoa"/>
        </authorList>
    </citation>
    <scope>IDENTIFICATION</scope>
    <source>
        <strain evidence="5">DF5081</strain>
    </source>
</reference>
<keyword evidence="1 3" id="KW-0808">Transferase</keyword>
<evidence type="ECO:0000256" key="3">
    <source>
        <dbReference type="RuleBase" id="RU369009"/>
    </source>
</evidence>
<organism evidence="5 6">
    <name type="scientific">Caenorhabditis japonica</name>
    <dbReference type="NCBI Taxonomy" id="281687"/>
    <lineage>
        <taxon>Eukaryota</taxon>
        <taxon>Metazoa</taxon>
        <taxon>Ecdysozoa</taxon>
        <taxon>Nematoda</taxon>
        <taxon>Chromadorea</taxon>
        <taxon>Rhabditida</taxon>
        <taxon>Rhabditina</taxon>
        <taxon>Rhabditomorpha</taxon>
        <taxon>Rhabditoidea</taxon>
        <taxon>Rhabditidae</taxon>
        <taxon>Peloderinae</taxon>
        <taxon>Caenorhabditis</taxon>
    </lineage>
</organism>
<dbReference type="SUPFAM" id="SSF48403">
    <property type="entry name" value="Ankyrin repeat"/>
    <property type="match status" value="1"/>
</dbReference>
<dbReference type="GO" id="GO:0043161">
    <property type="term" value="P:proteasome-mediated ubiquitin-dependent protein catabolic process"/>
    <property type="evidence" value="ECO:0007669"/>
    <property type="project" value="TreeGrafter"/>
</dbReference>
<dbReference type="InterPro" id="IPR036770">
    <property type="entry name" value="Ankyrin_rpt-contain_sf"/>
</dbReference>
<feature type="compositionally biased region" description="Low complexity" evidence="4">
    <location>
        <begin position="57"/>
        <end position="72"/>
    </location>
</feature>
<keyword evidence="3" id="KW-0833">Ubl conjugation pathway</keyword>
<comment type="function">
    <text evidence="3">E3 ubiquitin-protein ligase which accepts ubiquitin from an E2 ubiquitin-conjugating enzyme in the form of a thioester and then directly transfers the ubiquitin to targeted substrates.</text>
</comment>
<name>A0A8R1IDK6_CAEJA</name>
<dbReference type="AlphaFoldDB" id="A0A8R1IDK6"/>
<dbReference type="EC" id="2.3.2.26" evidence="3"/>
<protein>
    <recommendedName>
        <fullName evidence="3">E3 ubiquitin-protein ligase</fullName>
        <ecNumber evidence="3">2.3.2.26</ecNumber>
    </recommendedName>
</protein>
<dbReference type="PROSITE" id="PS50088">
    <property type="entry name" value="ANK_REPEAT"/>
    <property type="match status" value="1"/>
</dbReference>
<dbReference type="InterPro" id="IPR016024">
    <property type="entry name" value="ARM-type_fold"/>
</dbReference>
<dbReference type="InterPro" id="IPR002110">
    <property type="entry name" value="Ankyrin_rpt"/>
</dbReference>
<dbReference type="Gene3D" id="1.25.40.20">
    <property type="entry name" value="Ankyrin repeat-containing domain"/>
    <property type="match status" value="1"/>
</dbReference>
<proteinExistence type="inferred from homology"/>
<dbReference type="GO" id="GO:0070534">
    <property type="term" value="P:protein K63-linked ubiquitination"/>
    <property type="evidence" value="ECO:0007669"/>
    <property type="project" value="TreeGrafter"/>
</dbReference>
<dbReference type="GO" id="GO:0061630">
    <property type="term" value="F:ubiquitin protein ligase activity"/>
    <property type="evidence" value="ECO:0007669"/>
    <property type="project" value="UniProtKB-UniRule"/>
</dbReference>
<dbReference type="PANTHER" id="PTHR45670">
    <property type="entry name" value="E3 UBIQUITIN-PROTEIN LIGASE TRIP12"/>
    <property type="match status" value="1"/>
</dbReference>
<feature type="region of interest" description="Disordered" evidence="4">
    <location>
        <begin position="1"/>
        <end position="76"/>
    </location>
</feature>
<evidence type="ECO:0000256" key="4">
    <source>
        <dbReference type="SAM" id="MobiDB-lite"/>
    </source>
</evidence>
<evidence type="ECO:0000313" key="5">
    <source>
        <dbReference type="EnsemblMetazoa" id="CJA32647a.1"/>
    </source>
</evidence>
<dbReference type="PANTHER" id="PTHR45670:SF1">
    <property type="entry name" value="E3 UBIQUITIN-PROTEIN LIGASE HECTD1"/>
    <property type="match status" value="1"/>
</dbReference>
<feature type="compositionally biased region" description="Basic and acidic residues" evidence="4">
    <location>
        <begin position="13"/>
        <end position="35"/>
    </location>
</feature>
<dbReference type="EnsemblMetazoa" id="CJA32647a.1">
    <property type="protein sequence ID" value="CJA32647a.1"/>
    <property type="gene ID" value="WBGene00208494"/>
</dbReference>
<sequence length="233" mass="26228">VVKLLLQRGANPDLRDEDGKTALDKARERSDDDHNQVANILESPSAFMRNKEEQKNKSTSSTSQQPGTSSKPELPNPQLVRKVLHQLLPIFCEIFQKSLNATVRRTSLSLMRKIVENIGDLRQNIDDAAPNTKERKMSADVSAGAESLIAVVVSVMDQEDDHEGHEQVLLILESLLEKDAELWVTELVRLGVFERVEAMAKEPPKGLEETDRSILRIFAEFFAIFAFFAGFRE</sequence>
<feature type="repeat" description="ANK" evidence="2">
    <location>
        <begin position="1"/>
        <end position="17"/>
    </location>
</feature>
<evidence type="ECO:0000313" key="6">
    <source>
        <dbReference type="Proteomes" id="UP000005237"/>
    </source>
</evidence>
<evidence type="ECO:0000256" key="2">
    <source>
        <dbReference type="PROSITE-ProRule" id="PRU00023"/>
    </source>
</evidence>
<comment type="similarity">
    <text evidence="3">Belongs to the UPL family. K-HECT subfamily.</text>
</comment>
<evidence type="ECO:0000256" key="1">
    <source>
        <dbReference type="ARBA" id="ARBA00022679"/>
    </source>
</evidence>
<dbReference type="Proteomes" id="UP000005237">
    <property type="component" value="Unassembled WGS sequence"/>
</dbReference>
<comment type="catalytic activity">
    <reaction evidence="3">
        <text>S-ubiquitinyl-[E2 ubiquitin-conjugating enzyme]-L-cysteine + [acceptor protein]-L-lysine = [E2 ubiquitin-conjugating enzyme]-L-cysteine + N(6)-ubiquitinyl-[acceptor protein]-L-lysine.</text>
        <dbReference type="EC" id="2.3.2.26"/>
    </reaction>
</comment>
<keyword evidence="6" id="KW-1185">Reference proteome</keyword>
<dbReference type="SUPFAM" id="SSF48371">
    <property type="entry name" value="ARM repeat"/>
    <property type="match status" value="1"/>
</dbReference>
<comment type="pathway">
    <text evidence="3">Protein modification; protein ubiquitination.</text>
</comment>
<accession>A0A8R1IDK6</accession>
<keyword evidence="2" id="KW-0040">ANK repeat</keyword>
<dbReference type="GO" id="GO:0016607">
    <property type="term" value="C:nuclear speck"/>
    <property type="evidence" value="ECO:0007669"/>
    <property type="project" value="TreeGrafter"/>
</dbReference>